<evidence type="ECO:0000256" key="4">
    <source>
        <dbReference type="ARBA" id="ARBA00022857"/>
    </source>
</evidence>
<evidence type="ECO:0000256" key="5">
    <source>
        <dbReference type="ARBA" id="ARBA00023002"/>
    </source>
</evidence>
<dbReference type="GO" id="GO:0050660">
    <property type="term" value="F:flavin adenine dinucleotide binding"/>
    <property type="evidence" value="ECO:0007669"/>
    <property type="project" value="InterPro"/>
</dbReference>
<dbReference type="InterPro" id="IPR000960">
    <property type="entry name" value="Flavin_mOase"/>
</dbReference>
<dbReference type="EC" id="1.-.-.-" evidence="7"/>
<comment type="cofactor">
    <cofactor evidence="7">
        <name>FAD</name>
        <dbReference type="ChEBI" id="CHEBI:57692"/>
    </cofactor>
</comment>
<dbReference type="OrthoDB" id="66881at2759"/>
<dbReference type="PIRSF" id="PIRSF000332">
    <property type="entry name" value="FMO"/>
    <property type="match status" value="1"/>
</dbReference>
<dbReference type="GO" id="GO:0004499">
    <property type="term" value="F:N,N-dimethylaniline monooxygenase activity"/>
    <property type="evidence" value="ECO:0007669"/>
    <property type="project" value="InterPro"/>
</dbReference>
<evidence type="ECO:0000256" key="1">
    <source>
        <dbReference type="ARBA" id="ARBA00009183"/>
    </source>
</evidence>
<dbReference type="InterPro" id="IPR050346">
    <property type="entry name" value="FMO-like"/>
</dbReference>
<dbReference type="InterPro" id="IPR020946">
    <property type="entry name" value="Flavin_mOase-like"/>
</dbReference>
<gene>
    <name evidence="8" type="ORF">CCAM_LOCUS43992</name>
</gene>
<keyword evidence="4" id="KW-0521">NADP</keyword>
<keyword evidence="9" id="KW-1185">Reference proteome</keyword>
<dbReference type="Pfam" id="PF00743">
    <property type="entry name" value="FMO-like"/>
    <property type="match status" value="2"/>
</dbReference>
<dbReference type="GO" id="GO:0050661">
    <property type="term" value="F:NADP binding"/>
    <property type="evidence" value="ECO:0007669"/>
    <property type="project" value="InterPro"/>
</dbReference>
<keyword evidence="6 7" id="KW-0503">Monooxygenase</keyword>
<dbReference type="AlphaFoldDB" id="A0A484NQ20"/>
<proteinExistence type="inferred from homology"/>
<keyword evidence="3 7" id="KW-0274">FAD</keyword>
<keyword evidence="2 7" id="KW-0285">Flavoprotein</keyword>
<comment type="similarity">
    <text evidence="1 7">Belongs to the FMO family.</text>
</comment>
<reference evidence="8 9" key="1">
    <citation type="submission" date="2018-04" db="EMBL/GenBank/DDBJ databases">
        <authorList>
            <person name="Vogel A."/>
        </authorList>
    </citation>
    <scope>NUCLEOTIDE SEQUENCE [LARGE SCALE GENOMIC DNA]</scope>
</reference>
<dbReference type="PANTHER" id="PTHR23023">
    <property type="entry name" value="DIMETHYLANILINE MONOOXYGENASE"/>
    <property type="match status" value="1"/>
</dbReference>
<dbReference type="PRINTS" id="PR00370">
    <property type="entry name" value="FMOXYGENASE"/>
</dbReference>
<accession>A0A484NQ20</accession>
<evidence type="ECO:0000256" key="3">
    <source>
        <dbReference type="ARBA" id="ARBA00022827"/>
    </source>
</evidence>
<sequence>MFSSSQFTVNVSACAANMKHFPPVTSKSVAVIGAGAAGLVAARELRREGHGVVVFERENQIGGTWVYSPTVESDPLGIDPRREVVQSSLYASLRTNLPREVMGFLDYPFANPRKPNRDPRRFPGHGEVLEYLKDFACEFRLTELVRFATEVRFVGLADEGKWEIRSFGRDHGGDALVNEVYDAVVVCNGHFTEPRIAEVPGMNVWPGNQIHSHNYRIPDDFKDQVVVVIGSSASAEDISREIARVATEVHIASRSFQKNKSSEKLSGYENVWRHPMIEALGSDGRVNFQDGIVICADAIIHCTGYKYGFPFLETGRVLRLDDNRVGPLYKHVFPPSLAPGLSFVGIPWKVAPFILFELQSKWIAKVLSGRVRLPPEEEMVAEIEAFYLNMEKRGLPKRHTHQLGEQQFEYDDWLAAECDYPPIEEWRKEMYYVTSQRRSEQPETYRDLWDDEPLISQAHEHFLRFLPKTPSS</sequence>
<name>A0A484NQ20_9ASTE</name>
<evidence type="ECO:0000313" key="9">
    <source>
        <dbReference type="Proteomes" id="UP000595140"/>
    </source>
</evidence>
<dbReference type="SUPFAM" id="SSF51905">
    <property type="entry name" value="FAD/NAD(P)-binding domain"/>
    <property type="match status" value="2"/>
</dbReference>
<dbReference type="InterPro" id="IPR036188">
    <property type="entry name" value="FAD/NAD-bd_sf"/>
</dbReference>
<evidence type="ECO:0000313" key="8">
    <source>
        <dbReference type="EMBL" id="VFR02217.1"/>
    </source>
</evidence>
<keyword evidence="5 7" id="KW-0560">Oxidoreductase</keyword>
<dbReference type="FunFam" id="3.50.50.60:FF:000099">
    <property type="entry name" value="Flavin-containing monooxygenase"/>
    <property type="match status" value="1"/>
</dbReference>
<protein>
    <recommendedName>
        <fullName evidence="7">Flavin-containing monooxygenase</fullName>
        <ecNumber evidence="7">1.-.-.-</ecNumber>
    </recommendedName>
</protein>
<evidence type="ECO:0000256" key="6">
    <source>
        <dbReference type="ARBA" id="ARBA00023033"/>
    </source>
</evidence>
<dbReference type="Proteomes" id="UP000595140">
    <property type="component" value="Unassembled WGS sequence"/>
</dbReference>
<dbReference type="EMBL" id="OOIL02006793">
    <property type="protein sequence ID" value="VFR02217.1"/>
    <property type="molecule type" value="Genomic_DNA"/>
</dbReference>
<evidence type="ECO:0000256" key="2">
    <source>
        <dbReference type="ARBA" id="ARBA00022630"/>
    </source>
</evidence>
<organism evidence="8 9">
    <name type="scientific">Cuscuta campestris</name>
    <dbReference type="NCBI Taxonomy" id="132261"/>
    <lineage>
        <taxon>Eukaryota</taxon>
        <taxon>Viridiplantae</taxon>
        <taxon>Streptophyta</taxon>
        <taxon>Embryophyta</taxon>
        <taxon>Tracheophyta</taxon>
        <taxon>Spermatophyta</taxon>
        <taxon>Magnoliopsida</taxon>
        <taxon>eudicotyledons</taxon>
        <taxon>Gunneridae</taxon>
        <taxon>Pentapetalae</taxon>
        <taxon>asterids</taxon>
        <taxon>lamiids</taxon>
        <taxon>Solanales</taxon>
        <taxon>Convolvulaceae</taxon>
        <taxon>Cuscuteae</taxon>
        <taxon>Cuscuta</taxon>
        <taxon>Cuscuta subgen. Grammica</taxon>
        <taxon>Cuscuta sect. Cleistogrammica</taxon>
    </lineage>
</organism>
<evidence type="ECO:0000256" key="7">
    <source>
        <dbReference type="RuleBase" id="RU361177"/>
    </source>
</evidence>
<dbReference type="Gene3D" id="3.50.50.60">
    <property type="entry name" value="FAD/NAD(P)-binding domain"/>
    <property type="match status" value="2"/>
</dbReference>